<dbReference type="InterPro" id="IPR015590">
    <property type="entry name" value="Aldehyde_DH_dom"/>
</dbReference>
<feature type="domain" description="Aldehyde dehydrogenase" evidence="4">
    <location>
        <begin position="41"/>
        <end position="471"/>
    </location>
</feature>
<dbReference type="eggNOG" id="KOG2450">
    <property type="taxonomic scope" value="Eukaryota"/>
</dbReference>
<dbReference type="RefSeq" id="XP_002483505.1">
    <property type="nucleotide sequence ID" value="XM_002483460.1"/>
</dbReference>
<keyword evidence="1 3" id="KW-0560">Oxidoreductase</keyword>
<dbReference type="GO" id="GO:0004777">
    <property type="term" value="F:succinate-semialdehyde dehydrogenase (NAD+) activity"/>
    <property type="evidence" value="ECO:0007669"/>
    <property type="project" value="TreeGrafter"/>
</dbReference>
<reference evidence="6" key="1">
    <citation type="journal article" date="2015" name="Genome Announc.">
        <title>Genome sequence of the AIDS-associated pathogen Penicillium marneffei (ATCC18224) and its near taxonomic relative Talaromyces stipitatus (ATCC10500).</title>
        <authorList>
            <person name="Nierman W.C."/>
            <person name="Fedorova-Abrams N.D."/>
            <person name="Andrianopoulos A."/>
        </authorList>
    </citation>
    <scope>NUCLEOTIDE SEQUENCE [LARGE SCALE GENOMIC DNA]</scope>
    <source>
        <strain evidence="6">ATCC 10500 / CBS 375.48 / QM 6759 / NRRL 1006</strain>
    </source>
</reference>
<dbReference type="InterPro" id="IPR016162">
    <property type="entry name" value="Ald_DH_N"/>
</dbReference>
<evidence type="ECO:0000256" key="1">
    <source>
        <dbReference type="ARBA" id="ARBA00023002"/>
    </source>
</evidence>
<dbReference type="GO" id="GO:0009450">
    <property type="term" value="P:gamma-aminobutyric acid catabolic process"/>
    <property type="evidence" value="ECO:0007669"/>
    <property type="project" value="TreeGrafter"/>
</dbReference>
<keyword evidence="6" id="KW-1185">Reference proteome</keyword>
<feature type="active site" evidence="2">
    <location>
        <position position="258"/>
    </location>
</feature>
<dbReference type="InParanoid" id="B8MGF1"/>
<dbReference type="InterPro" id="IPR050740">
    <property type="entry name" value="Aldehyde_DH_Superfamily"/>
</dbReference>
<dbReference type="AlphaFoldDB" id="B8MGF1"/>
<evidence type="ECO:0000313" key="5">
    <source>
        <dbReference type="EMBL" id="EED16271.1"/>
    </source>
</evidence>
<dbReference type="Gene3D" id="3.40.605.10">
    <property type="entry name" value="Aldehyde Dehydrogenase, Chain A, domain 1"/>
    <property type="match status" value="1"/>
</dbReference>
<dbReference type="InterPro" id="IPR029510">
    <property type="entry name" value="Ald_DH_CS_GLU"/>
</dbReference>
<dbReference type="PANTHER" id="PTHR43353:SF6">
    <property type="entry name" value="CYTOPLASMIC ALDEHYDE DEHYDROGENASE (EUROFUNG)"/>
    <property type="match status" value="1"/>
</dbReference>
<accession>B8MGF1</accession>
<dbReference type="GeneID" id="8099170"/>
<dbReference type="SUPFAM" id="SSF53720">
    <property type="entry name" value="ALDH-like"/>
    <property type="match status" value="1"/>
</dbReference>
<organism evidence="5 6">
    <name type="scientific">Talaromyces stipitatus (strain ATCC 10500 / CBS 375.48 / QM 6759 / NRRL 1006)</name>
    <name type="common">Penicillium stipitatum</name>
    <dbReference type="NCBI Taxonomy" id="441959"/>
    <lineage>
        <taxon>Eukaryota</taxon>
        <taxon>Fungi</taxon>
        <taxon>Dikarya</taxon>
        <taxon>Ascomycota</taxon>
        <taxon>Pezizomycotina</taxon>
        <taxon>Eurotiomycetes</taxon>
        <taxon>Eurotiomycetidae</taxon>
        <taxon>Eurotiales</taxon>
        <taxon>Trichocomaceae</taxon>
        <taxon>Talaromyces</taxon>
        <taxon>Talaromyces sect. Talaromyces</taxon>
    </lineage>
</organism>
<dbReference type="Proteomes" id="UP000001745">
    <property type="component" value="Unassembled WGS sequence"/>
</dbReference>
<dbReference type="HOGENOM" id="CLU_005391_1_0_1"/>
<proteinExistence type="inferred from homology"/>
<evidence type="ECO:0000256" key="2">
    <source>
        <dbReference type="PROSITE-ProRule" id="PRU10007"/>
    </source>
</evidence>
<dbReference type="PANTHER" id="PTHR43353">
    <property type="entry name" value="SUCCINATE-SEMIALDEHYDE DEHYDROGENASE, MITOCHONDRIAL"/>
    <property type="match status" value="1"/>
</dbReference>
<comment type="similarity">
    <text evidence="3">Belongs to the aldehyde dehydrogenase family.</text>
</comment>
<dbReference type="EMBL" id="EQ962656">
    <property type="protein sequence ID" value="EED16271.1"/>
    <property type="molecule type" value="Genomic_DNA"/>
</dbReference>
<gene>
    <name evidence="5" type="ORF">TSTA_013710</name>
</gene>
<evidence type="ECO:0000256" key="3">
    <source>
        <dbReference type="RuleBase" id="RU003345"/>
    </source>
</evidence>
<dbReference type="InterPro" id="IPR016161">
    <property type="entry name" value="Ald_DH/histidinol_DH"/>
</dbReference>
<dbReference type="OrthoDB" id="310895at2759"/>
<dbReference type="STRING" id="441959.B8MGF1"/>
<dbReference type="Gene3D" id="3.40.309.10">
    <property type="entry name" value="Aldehyde Dehydrogenase, Chain A, domain 2"/>
    <property type="match status" value="1"/>
</dbReference>
<dbReference type="InterPro" id="IPR016163">
    <property type="entry name" value="Ald_DH_C"/>
</dbReference>
<name>B8MGF1_TALSN</name>
<evidence type="ECO:0000313" key="6">
    <source>
        <dbReference type="Proteomes" id="UP000001745"/>
    </source>
</evidence>
<protein>
    <submittedName>
        <fullName evidence="5">Aldehyde dehydrogenase, putative</fullName>
    </submittedName>
</protein>
<dbReference type="PhylomeDB" id="B8MGF1"/>
<evidence type="ECO:0000259" key="4">
    <source>
        <dbReference type="Pfam" id="PF00171"/>
    </source>
</evidence>
<sequence>MQDPIAVSLIIDGVDVRAPSNGCVFEANCSVASQDDKILIQGADPNLCVLAVESCSRAFQKWKKTSPERRRKLLQRLAQLIRDRADEIRSLIESEIDSSRQWSEINLEAALDLVEEMAALVTSETMAGSIPVTNNRKAQPMIFKEPLGVVLGIAPWNSPLVLGLRAVVPPIAAGNTAILKGSELSPRIHYYIAKLFQEAGFPPGVLNFILHRPQDASLTFESMISHPAVRKCNFTGSTPVGKLIASRAAAVLKPVLLELGGKNFAIVMEDADLDKAAQLILAGAFLNNGQICMSTDIVLVSRPILPEFRERLLSLLDNASSDVTNVITQKSCSRLQSLLEDAESKGAVLTKGTNKNKPPIPATLIEGLTPEMDFYHSESFGPLLGIMAFDKDEEALRIVNSCPFGLSAAIFTRNHFHGIQLARELNDGAIHINGSTVHDEATLPHGGRGDSGWGRFGAHWGLQEFLQTKTIILNR</sequence>
<dbReference type="Pfam" id="PF00171">
    <property type="entry name" value="Aldedh"/>
    <property type="match status" value="1"/>
</dbReference>
<dbReference type="VEuPathDB" id="FungiDB:TSTA_013710"/>
<dbReference type="OMA" id="FYTIESF"/>
<dbReference type="PROSITE" id="PS00687">
    <property type="entry name" value="ALDEHYDE_DEHYDR_GLU"/>
    <property type="match status" value="1"/>
</dbReference>